<name>A0A175RWD3_9HYPH</name>
<sequence>MSSSENAFALSGSCELSRLGELQGELLDFARRHPEGPVHLDLTAVDRGDVGLVQFLVSFQASMSAKGRSLTLALSDSVEQLFQRAGVVVPGR</sequence>
<reference evidence="2 3" key="1">
    <citation type="journal article" date="2016" name="Front. Microbiol.">
        <title>Genomic Resource of Rice Seed Associated Bacteria.</title>
        <authorList>
            <person name="Midha S."/>
            <person name="Bansal K."/>
            <person name="Sharma S."/>
            <person name="Kumar N."/>
            <person name="Patil P.P."/>
            <person name="Chaudhry V."/>
            <person name="Patil P.B."/>
        </authorList>
    </citation>
    <scope>NUCLEOTIDE SEQUENCE [LARGE SCALE GENOMIC DNA]</scope>
    <source>
        <strain evidence="2 3">NS365</strain>
    </source>
</reference>
<organism evidence="2 3">
    <name type="scientific">Aureimonas ureilytica</name>
    <dbReference type="NCBI Taxonomy" id="401562"/>
    <lineage>
        <taxon>Bacteria</taxon>
        <taxon>Pseudomonadati</taxon>
        <taxon>Pseudomonadota</taxon>
        <taxon>Alphaproteobacteria</taxon>
        <taxon>Hyphomicrobiales</taxon>
        <taxon>Aurantimonadaceae</taxon>
        <taxon>Aureimonas</taxon>
    </lineage>
</organism>
<accession>A0A175RWD3</accession>
<evidence type="ECO:0000259" key="1">
    <source>
        <dbReference type="Pfam" id="PF13466"/>
    </source>
</evidence>
<evidence type="ECO:0000313" key="2">
    <source>
        <dbReference type="EMBL" id="KTR08115.1"/>
    </source>
</evidence>
<dbReference type="RefSeq" id="WP_058598568.1">
    <property type="nucleotide sequence ID" value="NZ_LDQA01000006.1"/>
</dbReference>
<dbReference type="SUPFAM" id="SSF52091">
    <property type="entry name" value="SpoIIaa-like"/>
    <property type="match status" value="1"/>
</dbReference>
<proteinExistence type="predicted"/>
<comment type="caution">
    <text evidence="2">The sequence shown here is derived from an EMBL/GenBank/DDBJ whole genome shotgun (WGS) entry which is preliminary data.</text>
</comment>
<dbReference type="Pfam" id="PF13466">
    <property type="entry name" value="STAS_2"/>
    <property type="match status" value="1"/>
</dbReference>
<feature type="domain" description="MlaB-like STAS" evidence="1">
    <location>
        <begin position="9"/>
        <end position="87"/>
    </location>
</feature>
<gene>
    <name evidence="2" type="ORF">NS365_01790</name>
</gene>
<dbReference type="AlphaFoldDB" id="A0A175RWD3"/>
<keyword evidence="3" id="KW-1185">Reference proteome</keyword>
<dbReference type="Proteomes" id="UP000078529">
    <property type="component" value="Unassembled WGS sequence"/>
</dbReference>
<dbReference type="InterPro" id="IPR058548">
    <property type="entry name" value="MlaB-like_STAS"/>
</dbReference>
<dbReference type="PATRIC" id="fig|401562.4.peg.3928"/>
<dbReference type="EMBL" id="LDQA01000006">
    <property type="protein sequence ID" value="KTR08115.1"/>
    <property type="molecule type" value="Genomic_DNA"/>
</dbReference>
<dbReference type="Gene3D" id="3.30.750.24">
    <property type="entry name" value="STAS domain"/>
    <property type="match status" value="1"/>
</dbReference>
<evidence type="ECO:0000313" key="3">
    <source>
        <dbReference type="Proteomes" id="UP000078529"/>
    </source>
</evidence>
<protein>
    <recommendedName>
        <fullName evidence="1">MlaB-like STAS domain-containing protein</fullName>
    </recommendedName>
</protein>
<dbReference type="InterPro" id="IPR036513">
    <property type="entry name" value="STAS_dom_sf"/>
</dbReference>